<accession>F2JP64</accession>
<dbReference type="CDD" id="cd12797">
    <property type="entry name" value="M23_peptidase"/>
    <property type="match status" value="1"/>
</dbReference>
<feature type="signal peptide" evidence="2">
    <location>
        <begin position="1"/>
        <end position="23"/>
    </location>
</feature>
<dbReference type="Gene3D" id="2.70.70.10">
    <property type="entry name" value="Glucose Permease (Domain IIA)"/>
    <property type="match status" value="1"/>
</dbReference>
<gene>
    <name evidence="4" type="ordered locus">Clole_3108</name>
</gene>
<sequence length="208" mass="22405">MKQFKKVSCILLMLLVCSTVVQAEEITPVVTNDQTTVYRDTSEMKLDYIQIPGFLVSPLQQKGEVLAPFNQSRIGYFHQGIDIRAAEGTPIFASADGTVTKAAPDSKGVTKGGGHMIFIDYGNGVEARYMHLSAYGVKAGDHVKAGDIIGFTGNTGDSSAPHLHFEYYIGGQAIDPAFIFEASGIIGDEVVVPISQKNNEESFLVIQG</sequence>
<dbReference type="KEGG" id="cle:Clole_3108"/>
<feature type="chain" id="PRO_5003280455" evidence="2">
    <location>
        <begin position="24"/>
        <end position="208"/>
    </location>
</feature>
<dbReference type="GO" id="GO:0004222">
    <property type="term" value="F:metalloendopeptidase activity"/>
    <property type="evidence" value="ECO:0007669"/>
    <property type="project" value="TreeGrafter"/>
</dbReference>
<feature type="domain" description="M23ase beta-sheet core" evidence="3">
    <location>
        <begin position="77"/>
        <end position="176"/>
    </location>
</feature>
<organism evidence="4 5">
    <name type="scientific">Cellulosilyticum lentocellum (strain ATCC 49066 / DSM 5427 / NCIMB 11756 / RHM5)</name>
    <name type="common">Clostridium lentocellum</name>
    <dbReference type="NCBI Taxonomy" id="642492"/>
    <lineage>
        <taxon>Bacteria</taxon>
        <taxon>Bacillati</taxon>
        <taxon>Bacillota</taxon>
        <taxon>Clostridia</taxon>
        <taxon>Lachnospirales</taxon>
        <taxon>Cellulosilyticaceae</taxon>
        <taxon>Cellulosilyticum</taxon>
    </lineage>
</organism>
<dbReference type="HOGENOM" id="CLU_1319003_0_0_9"/>
<evidence type="ECO:0000259" key="3">
    <source>
        <dbReference type="Pfam" id="PF01551"/>
    </source>
</evidence>
<reference evidence="4 5" key="1">
    <citation type="journal article" date="2011" name="J. Bacteriol.">
        <title>Complete genome sequence of the cellulose-degrading bacterium Cellulosilyticum lentocellum.</title>
        <authorList>
            <consortium name="US DOE Joint Genome Institute"/>
            <person name="Miller D.A."/>
            <person name="Suen G."/>
            <person name="Bruce D."/>
            <person name="Copeland A."/>
            <person name="Cheng J.F."/>
            <person name="Detter C."/>
            <person name="Goodwin L.A."/>
            <person name="Han C.S."/>
            <person name="Hauser L.J."/>
            <person name="Land M.L."/>
            <person name="Lapidus A."/>
            <person name="Lucas S."/>
            <person name="Meincke L."/>
            <person name="Pitluck S."/>
            <person name="Tapia R."/>
            <person name="Teshima H."/>
            <person name="Woyke T."/>
            <person name="Fox B.G."/>
            <person name="Angert E.R."/>
            <person name="Currie C.R."/>
        </authorList>
    </citation>
    <scope>NUCLEOTIDE SEQUENCE [LARGE SCALE GENOMIC DNA]</scope>
    <source>
        <strain evidence="5">ATCC 49066 / DSM 5427 / NCIMB 11756 / RHM5</strain>
    </source>
</reference>
<dbReference type="Proteomes" id="UP000008467">
    <property type="component" value="Chromosome"/>
</dbReference>
<dbReference type="InterPro" id="IPR050570">
    <property type="entry name" value="Cell_wall_metabolism_enzyme"/>
</dbReference>
<dbReference type="InterPro" id="IPR016047">
    <property type="entry name" value="M23ase_b-sheet_dom"/>
</dbReference>
<dbReference type="PANTHER" id="PTHR21666">
    <property type="entry name" value="PEPTIDASE-RELATED"/>
    <property type="match status" value="1"/>
</dbReference>
<dbReference type="EMBL" id="CP002582">
    <property type="protein sequence ID" value="ADZ84803.1"/>
    <property type="molecule type" value="Genomic_DNA"/>
</dbReference>
<keyword evidence="5" id="KW-1185">Reference proteome</keyword>
<dbReference type="Pfam" id="PF01551">
    <property type="entry name" value="Peptidase_M23"/>
    <property type="match status" value="1"/>
</dbReference>
<dbReference type="STRING" id="642492.Clole_3108"/>
<protein>
    <submittedName>
        <fullName evidence="4">Peptidase M23</fullName>
    </submittedName>
</protein>
<evidence type="ECO:0000256" key="2">
    <source>
        <dbReference type="SAM" id="SignalP"/>
    </source>
</evidence>
<dbReference type="RefSeq" id="WP_013658081.1">
    <property type="nucleotide sequence ID" value="NC_015275.1"/>
</dbReference>
<dbReference type="AlphaFoldDB" id="F2JP64"/>
<name>F2JP64_CELLD</name>
<dbReference type="InterPro" id="IPR011055">
    <property type="entry name" value="Dup_hybrid_motif"/>
</dbReference>
<keyword evidence="1 2" id="KW-0732">Signal</keyword>
<evidence type="ECO:0000313" key="4">
    <source>
        <dbReference type="EMBL" id="ADZ84803.1"/>
    </source>
</evidence>
<dbReference type="SUPFAM" id="SSF51261">
    <property type="entry name" value="Duplicated hybrid motif"/>
    <property type="match status" value="1"/>
</dbReference>
<dbReference type="PANTHER" id="PTHR21666:SF289">
    <property type="entry name" value="L-ALA--D-GLU ENDOPEPTIDASE"/>
    <property type="match status" value="1"/>
</dbReference>
<evidence type="ECO:0000313" key="5">
    <source>
        <dbReference type="Proteomes" id="UP000008467"/>
    </source>
</evidence>
<dbReference type="eggNOG" id="COG0739">
    <property type="taxonomic scope" value="Bacteria"/>
</dbReference>
<proteinExistence type="predicted"/>
<evidence type="ECO:0000256" key="1">
    <source>
        <dbReference type="ARBA" id="ARBA00022729"/>
    </source>
</evidence>